<keyword evidence="2" id="KW-1133">Transmembrane helix</keyword>
<keyword evidence="4" id="KW-1185">Reference proteome</keyword>
<feature type="transmembrane region" description="Helical" evidence="2">
    <location>
        <begin position="87"/>
        <end position="106"/>
    </location>
</feature>
<dbReference type="EMBL" id="JBHTHX010000002">
    <property type="protein sequence ID" value="MFD0883015.1"/>
    <property type="molecule type" value="Genomic_DNA"/>
</dbReference>
<evidence type="ECO:0000313" key="4">
    <source>
        <dbReference type="Proteomes" id="UP001597024"/>
    </source>
</evidence>
<evidence type="ECO:0000256" key="2">
    <source>
        <dbReference type="SAM" id="Phobius"/>
    </source>
</evidence>
<organism evidence="3 4">
    <name type="scientific">Streptosporangium algeriense</name>
    <dbReference type="NCBI Taxonomy" id="1682748"/>
    <lineage>
        <taxon>Bacteria</taxon>
        <taxon>Bacillati</taxon>
        <taxon>Actinomycetota</taxon>
        <taxon>Actinomycetes</taxon>
        <taxon>Streptosporangiales</taxon>
        <taxon>Streptosporangiaceae</taxon>
        <taxon>Streptosporangium</taxon>
    </lineage>
</organism>
<comment type="caution">
    <text evidence="3">The sequence shown here is derived from an EMBL/GenBank/DDBJ whole genome shotgun (WGS) entry which is preliminary data.</text>
</comment>
<sequence>MRIPPRPGPTWQFNPPPGWPPVLDDWEPTEAWGGPEEDWPPAPPYWNWWIVPESVPRVAESATTPAIPPEDREGQTKKTDKVSLRGAVLAGAATGVAVLAIGLFLLRPLIWSSEGSPAVTENSAVTVDSDTTSGGGATGADIAYETVWTTIRTRQVHINSPACSAIGYSEAACLANPGRWVSEPYSTTRRGFVCAADFDEASRLAATNNARLTGNILEKPC</sequence>
<feature type="region of interest" description="Disordered" evidence="1">
    <location>
        <begin position="1"/>
        <end position="39"/>
    </location>
</feature>
<keyword evidence="2" id="KW-0812">Transmembrane</keyword>
<dbReference type="Proteomes" id="UP001597024">
    <property type="component" value="Unassembled WGS sequence"/>
</dbReference>
<accession>A0ABW3DGK7</accession>
<proteinExistence type="predicted"/>
<feature type="region of interest" description="Disordered" evidence="1">
    <location>
        <begin position="60"/>
        <end position="79"/>
    </location>
</feature>
<evidence type="ECO:0000313" key="3">
    <source>
        <dbReference type="EMBL" id="MFD0883015.1"/>
    </source>
</evidence>
<protein>
    <submittedName>
        <fullName evidence="3">Uncharacterized protein</fullName>
    </submittedName>
</protein>
<evidence type="ECO:0000256" key="1">
    <source>
        <dbReference type="SAM" id="MobiDB-lite"/>
    </source>
</evidence>
<reference evidence="4" key="1">
    <citation type="journal article" date="2019" name="Int. J. Syst. Evol. Microbiol.">
        <title>The Global Catalogue of Microorganisms (GCM) 10K type strain sequencing project: providing services to taxonomists for standard genome sequencing and annotation.</title>
        <authorList>
            <consortium name="The Broad Institute Genomics Platform"/>
            <consortium name="The Broad Institute Genome Sequencing Center for Infectious Disease"/>
            <person name="Wu L."/>
            <person name="Ma J."/>
        </authorList>
    </citation>
    <scope>NUCLEOTIDE SEQUENCE [LARGE SCALE GENOMIC DNA]</scope>
    <source>
        <strain evidence="4">CCUG 62974</strain>
    </source>
</reference>
<feature type="compositionally biased region" description="Pro residues" evidence="1">
    <location>
        <begin position="1"/>
        <end position="20"/>
    </location>
</feature>
<name>A0ABW3DGK7_9ACTN</name>
<gene>
    <name evidence="3" type="ORF">ACFQ08_00325</name>
</gene>
<keyword evidence="2" id="KW-0472">Membrane</keyword>
<feature type="compositionally biased region" description="Basic and acidic residues" evidence="1">
    <location>
        <begin position="69"/>
        <end position="79"/>
    </location>
</feature>